<organism evidence="1 2">
    <name type="scientific">Olea europaea subsp. europaea</name>
    <dbReference type="NCBI Taxonomy" id="158383"/>
    <lineage>
        <taxon>Eukaryota</taxon>
        <taxon>Viridiplantae</taxon>
        <taxon>Streptophyta</taxon>
        <taxon>Embryophyta</taxon>
        <taxon>Tracheophyta</taxon>
        <taxon>Spermatophyta</taxon>
        <taxon>Magnoliopsida</taxon>
        <taxon>eudicotyledons</taxon>
        <taxon>Gunneridae</taxon>
        <taxon>Pentapetalae</taxon>
        <taxon>asterids</taxon>
        <taxon>lamiids</taxon>
        <taxon>Lamiales</taxon>
        <taxon>Oleaceae</taxon>
        <taxon>Oleeae</taxon>
        <taxon>Olea</taxon>
    </lineage>
</organism>
<proteinExistence type="predicted"/>
<evidence type="ECO:0000313" key="1">
    <source>
        <dbReference type="EMBL" id="CAA3025345.1"/>
    </source>
</evidence>
<protein>
    <submittedName>
        <fullName evidence="1">Uncharacterized protein</fullName>
    </submittedName>
</protein>
<accession>A0A8S0V2V3</accession>
<comment type="caution">
    <text evidence="1">The sequence shown here is derived from an EMBL/GenBank/DDBJ whole genome shotgun (WGS) entry which is preliminary data.</text>
</comment>
<dbReference type="Gramene" id="OE9A046614T1">
    <property type="protein sequence ID" value="OE9A046614C1"/>
    <property type="gene ID" value="OE9A046614"/>
</dbReference>
<dbReference type="EMBL" id="CACTIH010009131">
    <property type="protein sequence ID" value="CAA3025345.1"/>
    <property type="molecule type" value="Genomic_DNA"/>
</dbReference>
<evidence type="ECO:0000313" key="2">
    <source>
        <dbReference type="Proteomes" id="UP000594638"/>
    </source>
</evidence>
<gene>
    <name evidence="1" type="ORF">OLEA9_A046614</name>
</gene>
<dbReference type="Proteomes" id="UP000594638">
    <property type="component" value="Unassembled WGS sequence"/>
</dbReference>
<sequence>MTMRDELIQGVSTNVDYSTLGFKNGLSLPPINIKFKKRYKYMRVGCEQGGLINGVVPDLGMLANSISITSIEVSLREYYWSKTSYWTPKTFVLTQPTAIPVSLLWKYLEYLLYINMNFRLFSRREIFGASVFSIGEEHQGNVNLYTHCYVALVSGRQEYLNIYGINKHRRQ</sequence>
<name>A0A8S0V2V3_OLEEU</name>
<reference evidence="1 2" key="1">
    <citation type="submission" date="2019-12" db="EMBL/GenBank/DDBJ databases">
        <authorList>
            <person name="Alioto T."/>
            <person name="Alioto T."/>
            <person name="Gomez Garrido J."/>
        </authorList>
    </citation>
    <scope>NUCLEOTIDE SEQUENCE [LARGE SCALE GENOMIC DNA]</scope>
</reference>
<keyword evidence="2" id="KW-1185">Reference proteome</keyword>
<dbReference type="AlphaFoldDB" id="A0A8S0V2V3"/>